<dbReference type="RefSeq" id="WP_125325971.1">
    <property type="nucleotide sequence ID" value="NZ_CP034328.1"/>
</dbReference>
<dbReference type="OrthoDB" id="6305173at2"/>
<keyword evidence="4" id="KW-1185">Reference proteome</keyword>
<name>A0A3S8U7Y8_9RHOB</name>
<dbReference type="KEGG" id="taw:EI545_13590"/>
<proteinExistence type="predicted"/>
<dbReference type="EMBL" id="CP034328">
    <property type="protein sequence ID" value="AZL59776.1"/>
    <property type="molecule type" value="Genomic_DNA"/>
</dbReference>
<feature type="domain" description="Hedgehog/Intein (Hint)" evidence="2">
    <location>
        <begin position="337"/>
        <end position="475"/>
    </location>
</feature>
<dbReference type="Gene3D" id="2.170.16.10">
    <property type="entry name" value="Hedgehog/Intein (Hint) domain"/>
    <property type="match status" value="1"/>
</dbReference>
<dbReference type="GO" id="GO:0016539">
    <property type="term" value="P:intein-mediated protein splicing"/>
    <property type="evidence" value="ECO:0007669"/>
    <property type="project" value="InterPro"/>
</dbReference>
<dbReference type="InterPro" id="IPR028992">
    <property type="entry name" value="Hedgehog/Intein_dom"/>
</dbReference>
<organism evidence="3 4">
    <name type="scientific">Tabrizicola piscis</name>
    <dbReference type="NCBI Taxonomy" id="2494374"/>
    <lineage>
        <taxon>Bacteria</taxon>
        <taxon>Pseudomonadati</taxon>
        <taxon>Pseudomonadota</taxon>
        <taxon>Alphaproteobacteria</taxon>
        <taxon>Rhodobacterales</taxon>
        <taxon>Paracoccaceae</taxon>
        <taxon>Tabrizicola</taxon>
    </lineage>
</organism>
<dbReference type="NCBIfam" id="NF038133">
    <property type="entry name" value="choice_anch_L"/>
    <property type="match status" value="1"/>
</dbReference>
<accession>A0A3S8U7Y8</accession>
<dbReference type="InterPro" id="IPR036844">
    <property type="entry name" value="Hint_dom_sf"/>
</dbReference>
<dbReference type="PROSITE" id="PS50817">
    <property type="entry name" value="INTEIN_N_TER"/>
    <property type="match status" value="1"/>
</dbReference>
<dbReference type="AlphaFoldDB" id="A0A3S8U7Y8"/>
<evidence type="ECO:0000256" key="1">
    <source>
        <dbReference type="SAM" id="MobiDB-lite"/>
    </source>
</evidence>
<dbReference type="SUPFAM" id="SSF51294">
    <property type="entry name" value="Hedgehog/intein (Hint) domain"/>
    <property type="match status" value="1"/>
</dbReference>
<dbReference type="Pfam" id="PF17963">
    <property type="entry name" value="Big_9"/>
    <property type="match status" value="1"/>
</dbReference>
<sequence length="522" mass="54227">MVDAVKLPVTTGVDAMQMAETMFGNSIQIVSATYSGDPQSSGIYSNALDIAPGVAPSDTGVILSTGRASDFTNASGQANQTASRSTNTSGANGDADLNSVAGTQTFDAAIFRAEFVPDGSVLTMQITFSSEEYLEYVGSGFNDAVGVWVNGHKAELTVGNGDISINNINPGSNGDLYVDNANDQFNTEMDGFTVTLTLKAEVVPGRVNTIKIGIADGGDAAYDSNLLIAADSVQTSVVAGDDTFSVALGGQTTVDLLANDSNSGSGTLTITKINGVPVTAGSTVVLPSGLVIMVNANGTITVVSGYSDTLGDASFSYEVMNAAGITDVGFVTGDVVPCFVEGARIDTARGPVPVEDVVVGDLVLTLDSGFQPVRWRGARRVARPGALAAVRIPAGTFGDHGSLGVSPQHRLYLTGWRAELYCGEGEVLVKAAHLVRAGRLRQDGPDVAVTYHHLLFDRHEIIRAEGLWSESYHPGPATLGDHDAETLEELLTLFPELATDPEHGYGPIARPEATAKAAALLV</sequence>
<evidence type="ECO:0000259" key="2">
    <source>
        <dbReference type="Pfam" id="PF13403"/>
    </source>
</evidence>
<dbReference type="Pfam" id="PF13403">
    <property type="entry name" value="Hint_2"/>
    <property type="match status" value="1"/>
</dbReference>
<evidence type="ECO:0000313" key="3">
    <source>
        <dbReference type="EMBL" id="AZL59776.1"/>
    </source>
</evidence>
<feature type="region of interest" description="Disordered" evidence="1">
    <location>
        <begin position="72"/>
        <end position="94"/>
    </location>
</feature>
<evidence type="ECO:0000313" key="4">
    <source>
        <dbReference type="Proteomes" id="UP000282002"/>
    </source>
</evidence>
<dbReference type="Proteomes" id="UP000282002">
    <property type="component" value="Chromosome"/>
</dbReference>
<gene>
    <name evidence="3" type="ORF">EI545_13590</name>
</gene>
<dbReference type="InterPro" id="IPR049804">
    <property type="entry name" value="Choice_anch_L"/>
</dbReference>
<dbReference type="InterPro" id="IPR006141">
    <property type="entry name" value="Intein_N"/>
</dbReference>
<reference evidence="3 4" key="1">
    <citation type="submission" date="2018-12" db="EMBL/GenBank/DDBJ databases">
        <title>Complete genome sequencing of Tabrizicola sp. K13M18.</title>
        <authorList>
            <person name="Bae J.-W."/>
        </authorList>
    </citation>
    <scope>NUCLEOTIDE SEQUENCE [LARGE SCALE GENOMIC DNA]</scope>
    <source>
        <strain evidence="3 4">K13M18</strain>
    </source>
</reference>
<protein>
    <submittedName>
        <fullName evidence="3">Hint domain-containing protein</fullName>
    </submittedName>
</protein>
<feature type="compositionally biased region" description="Polar residues" evidence="1">
    <location>
        <begin position="72"/>
        <end position="91"/>
    </location>
</feature>